<proteinExistence type="predicted"/>
<name>A0A9P1EPJ8_CUSEU</name>
<sequence>MLSTLQEIKD</sequence>
<dbReference type="Proteomes" id="UP001152484">
    <property type="component" value="Unassembled WGS sequence"/>
</dbReference>
<protein>
    <submittedName>
        <fullName evidence="1">Uncharacterized protein</fullName>
    </submittedName>
</protein>
<accession>A0A9P1EPJ8</accession>
<keyword evidence="2" id="KW-1185">Reference proteome</keyword>
<reference evidence="1" key="1">
    <citation type="submission" date="2022-07" db="EMBL/GenBank/DDBJ databases">
        <authorList>
            <person name="Macas J."/>
            <person name="Novak P."/>
            <person name="Neumann P."/>
        </authorList>
    </citation>
    <scope>NUCLEOTIDE SEQUENCE</scope>
</reference>
<comment type="caution">
    <text evidence="1">The sequence shown here is derived from an EMBL/GenBank/DDBJ whole genome shotgun (WGS) entry which is preliminary data.</text>
</comment>
<gene>
    <name evidence="1" type="ORF">CEURO_LOCUS22773</name>
</gene>
<organism evidence="1 2">
    <name type="scientific">Cuscuta europaea</name>
    <name type="common">European dodder</name>
    <dbReference type="NCBI Taxonomy" id="41803"/>
    <lineage>
        <taxon>Eukaryota</taxon>
        <taxon>Viridiplantae</taxon>
        <taxon>Streptophyta</taxon>
        <taxon>Embryophyta</taxon>
        <taxon>Tracheophyta</taxon>
        <taxon>Spermatophyta</taxon>
        <taxon>Magnoliopsida</taxon>
        <taxon>eudicotyledons</taxon>
        <taxon>Gunneridae</taxon>
        <taxon>Pentapetalae</taxon>
        <taxon>asterids</taxon>
        <taxon>lamiids</taxon>
        <taxon>Solanales</taxon>
        <taxon>Convolvulaceae</taxon>
        <taxon>Cuscuteae</taxon>
        <taxon>Cuscuta</taxon>
        <taxon>Cuscuta subgen. Cuscuta</taxon>
    </lineage>
</organism>
<evidence type="ECO:0000313" key="1">
    <source>
        <dbReference type="EMBL" id="CAH9120569.1"/>
    </source>
</evidence>
<dbReference type="EMBL" id="CAMAPE010000270">
    <property type="protein sequence ID" value="CAH9120569.1"/>
    <property type="molecule type" value="Genomic_DNA"/>
</dbReference>
<evidence type="ECO:0000313" key="2">
    <source>
        <dbReference type="Proteomes" id="UP001152484"/>
    </source>
</evidence>